<comment type="caution">
    <text evidence="2">The sequence shown here is derived from an EMBL/GenBank/DDBJ whole genome shotgun (WGS) entry which is preliminary data.</text>
</comment>
<proteinExistence type="predicted"/>
<evidence type="ECO:0000313" key="3">
    <source>
        <dbReference type="Proteomes" id="UP001153678"/>
    </source>
</evidence>
<dbReference type="AlphaFoldDB" id="A0A9W4SIH1"/>
<dbReference type="GO" id="GO:0005524">
    <property type="term" value="F:ATP binding"/>
    <property type="evidence" value="ECO:0007669"/>
    <property type="project" value="InterPro"/>
</dbReference>
<dbReference type="InterPro" id="IPR000719">
    <property type="entry name" value="Prot_kinase_dom"/>
</dbReference>
<accession>A0A9W4SIH1</accession>
<dbReference type="GO" id="GO:0007165">
    <property type="term" value="P:signal transduction"/>
    <property type="evidence" value="ECO:0007669"/>
    <property type="project" value="TreeGrafter"/>
</dbReference>
<dbReference type="EMBL" id="CAMKVN010000617">
    <property type="protein sequence ID" value="CAI2169729.1"/>
    <property type="molecule type" value="Genomic_DNA"/>
</dbReference>
<dbReference type="Gene3D" id="1.10.510.10">
    <property type="entry name" value="Transferase(Phosphotransferase) domain 1"/>
    <property type="match status" value="1"/>
</dbReference>
<evidence type="ECO:0000313" key="2">
    <source>
        <dbReference type="EMBL" id="CAI2169729.1"/>
    </source>
</evidence>
<dbReference type="InterPro" id="IPR050167">
    <property type="entry name" value="Ser_Thr_protein_kinase"/>
</dbReference>
<dbReference type="GO" id="GO:0005737">
    <property type="term" value="C:cytoplasm"/>
    <property type="evidence" value="ECO:0007669"/>
    <property type="project" value="TreeGrafter"/>
</dbReference>
<keyword evidence="3" id="KW-1185">Reference proteome</keyword>
<name>A0A9W4SIH1_9GLOM</name>
<feature type="domain" description="Protein kinase" evidence="1">
    <location>
        <begin position="1"/>
        <end position="150"/>
    </location>
</feature>
<dbReference type="PANTHER" id="PTHR23257:SF963">
    <property type="entry name" value="AT08303P"/>
    <property type="match status" value="1"/>
</dbReference>
<sequence>MLWQIFGGIMNYHEKGLIHGNIHGGNILVEVKQDLFENIDIPEIGSYSIDRKNSNEIYGDLPYIAPEVLQGKPLTEAADIYSFGMIMWTISAGVLPWCNRTHDSQLFNEITSGEIRTPKVYTHLMTRCWDDDPSSRPNTSELYGELETWVSAIDDADPSELLEELSNLERSKFDRQTIHSEAFYTSRFLKFR</sequence>
<evidence type="ECO:0000259" key="1">
    <source>
        <dbReference type="PROSITE" id="PS50011"/>
    </source>
</evidence>
<organism evidence="2 3">
    <name type="scientific">Funneliformis geosporum</name>
    <dbReference type="NCBI Taxonomy" id="1117311"/>
    <lineage>
        <taxon>Eukaryota</taxon>
        <taxon>Fungi</taxon>
        <taxon>Fungi incertae sedis</taxon>
        <taxon>Mucoromycota</taxon>
        <taxon>Glomeromycotina</taxon>
        <taxon>Glomeromycetes</taxon>
        <taxon>Glomerales</taxon>
        <taxon>Glomeraceae</taxon>
        <taxon>Funneliformis</taxon>
    </lineage>
</organism>
<protein>
    <submittedName>
        <fullName evidence="2">19065_t:CDS:1</fullName>
    </submittedName>
</protein>
<dbReference type="PROSITE" id="PS50011">
    <property type="entry name" value="PROTEIN_KINASE_DOM"/>
    <property type="match status" value="1"/>
</dbReference>
<dbReference type="GO" id="GO:0004672">
    <property type="term" value="F:protein kinase activity"/>
    <property type="evidence" value="ECO:0007669"/>
    <property type="project" value="InterPro"/>
</dbReference>
<dbReference type="PANTHER" id="PTHR23257">
    <property type="entry name" value="SERINE-THREONINE PROTEIN KINASE"/>
    <property type="match status" value="1"/>
</dbReference>
<dbReference type="Pfam" id="PF00069">
    <property type="entry name" value="Pkinase"/>
    <property type="match status" value="1"/>
</dbReference>
<dbReference type="Proteomes" id="UP001153678">
    <property type="component" value="Unassembled WGS sequence"/>
</dbReference>
<dbReference type="InterPro" id="IPR011009">
    <property type="entry name" value="Kinase-like_dom_sf"/>
</dbReference>
<gene>
    <name evidence="2" type="ORF">FWILDA_LOCUS4226</name>
</gene>
<reference evidence="2" key="1">
    <citation type="submission" date="2022-08" db="EMBL/GenBank/DDBJ databases">
        <authorList>
            <person name="Kallberg Y."/>
            <person name="Tangrot J."/>
            <person name="Rosling A."/>
        </authorList>
    </citation>
    <scope>NUCLEOTIDE SEQUENCE</scope>
    <source>
        <strain evidence="2">Wild A</strain>
    </source>
</reference>
<dbReference type="SUPFAM" id="SSF56112">
    <property type="entry name" value="Protein kinase-like (PK-like)"/>
    <property type="match status" value="1"/>
</dbReference>
<dbReference type="OrthoDB" id="544350at2759"/>